<dbReference type="PROSITE" id="PS51340">
    <property type="entry name" value="MOSC"/>
    <property type="match status" value="1"/>
</dbReference>
<feature type="domain" description="MOSC" evidence="1">
    <location>
        <begin position="102"/>
        <end position="245"/>
    </location>
</feature>
<protein>
    <recommendedName>
        <fullName evidence="1">MOSC domain-containing protein</fullName>
    </recommendedName>
</protein>
<dbReference type="InterPro" id="IPR005302">
    <property type="entry name" value="MoCF_Sase_C"/>
</dbReference>
<reference evidence="2 3" key="1">
    <citation type="submission" date="2017-01" db="EMBL/GenBank/DDBJ databases">
        <title>Genome analysis of Paenibacillus selenitrireducens ES3-24.</title>
        <authorList>
            <person name="Xu D."/>
            <person name="Yao R."/>
            <person name="Zheng S."/>
        </authorList>
    </citation>
    <scope>NUCLEOTIDE SEQUENCE [LARGE SCALE GENOMIC DNA]</scope>
    <source>
        <strain evidence="2 3">ES3-24</strain>
    </source>
</reference>
<sequence>MNQLGNIQALYRHPVKSLGGEQLELAHIESYGMYGDRSHAFINSTKTGWDRFITARNYPRMLSYKASFQGEGTPDAFPQVTIMDETGHTFTWDEEFLQHFRQTFQQVAHMEQHLPTSSDVLAVDASSILIVTDASIRAMERLWGKPLDPRRFRPNLVVALENDTPFVEADWIGKHIRIGEGADAVTLQVDEPCERCSIITLDPDTYKRDPSLLKKLHQERKAFFGVYASVQHTGIIQQQDPVYVQDK</sequence>
<organism evidence="2 3">
    <name type="scientific">Paenibacillus selenitireducens</name>
    <dbReference type="NCBI Taxonomy" id="1324314"/>
    <lineage>
        <taxon>Bacteria</taxon>
        <taxon>Bacillati</taxon>
        <taxon>Bacillota</taxon>
        <taxon>Bacilli</taxon>
        <taxon>Bacillales</taxon>
        <taxon>Paenibacillaceae</taxon>
        <taxon>Paenibacillus</taxon>
    </lineage>
</organism>
<dbReference type="OrthoDB" id="581532at2"/>
<dbReference type="AlphaFoldDB" id="A0A1T2XN80"/>
<dbReference type="Gene3D" id="2.40.33.20">
    <property type="entry name" value="PK beta-barrel domain-like"/>
    <property type="match status" value="1"/>
</dbReference>
<dbReference type="GO" id="GO:0030170">
    <property type="term" value="F:pyridoxal phosphate binding"/>
    <property type="evidence" value="ECO:0007669"/>
    <property type="project" value="InterPro"/>
</dbReference>
<dbReference type="InterPro" id="IPR011037">
    <property type="entry name" value="Pyrv_Knase-like_insert_dom_sf"/>
</dbReference>
<accession>A0A1T2XN80</accession>
<dbReference type="Pfam" id="PF03473">
    <property type="entry name" value="MOSC"/>
    <property type="match status" value="1"/>
</dbReference>
<evidence type="ECO:0000313" key="2">
    <source>
        <dbReference type="EMBL" id="OPA81278.1"/>
    </source>
</evidence>
<dbReference type="InterPro" id="IPR005303">
    <property type="entry name" value="MOCOS_middle"/>
</dbReference>
<name>A0A1T2XN80_9BACL</name>
<evidence type="ECO:0000259" key="1">
    <source>
        <dbReference type="PROSITE" id="PS51340"/>
    </source>
</evidence>
<dbReference type="GO" id="GO:0003824">
    <property type="term" value="F:catalytic activity"/>
    <property type="evidence" value="ECO:0007669"/>
    <property type="project" value="InterPro"/>
</dbReference>
<proteinExistence type="predicted"/>
<dbReference type="RefSeq" id="WP_158081606.1">
    <property type="nucleotide sequence ID" value="NZ_MSZX01000001.1"/>
</dbReference>
<dbReference type="SUPFAM" id="SSF50800">
    <property type="entry name" value="PK beta-barrel domain-like"/>
    <property type="match status" value="1"/>
</dbReference>
<dbReference type="EMBL" id="MSZX01000001">
    <property type="protein sequence ID" value="OPA81278.1"/>
    <property type="molecule type" value="Genomic_DNA"/>
</dbReference>
<comment type="caution">
    <text evidence="2">The sequence shown here is derived from an EMBL/GenBank/DDBJ whole genome shotgun (WGS) entry which is preliminary data.</text>
</comment>
<dbReference type="Pfam" id="PF03476">
    <property type="entry name" value="MOSC_N"/>
    <property type="match status" value="1"/>
</dbReference>
<dbReference type="GO" id="GO:0030151">
    <property type="term" value="F:molybdenum ion binding"/>
    <property type="evidence" value="ECO:0007669"/>
    <property type="project" value="InterPro"/>
</dbReference>
<evidence type="ECO:0000313" key="3">
    <source>
        <dbReference type="Proteomes" id="UP000190188"/>
    </source>
</evidence>
<gene>
    <name evidence="2" type="ORF">BVG16_02885</name>
</gene>
<keyword evidence="3" id="KW-1185">Reference proteome</keyword>
<dbReference type="Proteomes" id="UP000190188">
    <property type="component" value="Unassembled WGS sequence"/>
</dbReference>
<dbReference type="STRING" id="1324314.BVG16_02885"/>